<dbReference type="Pfam" id="PF01728">
    <property type="entry name" value="FtsJ"/>
    <property type="match status" value="1"/>
</dbReference>
<dbReference type="EMBL" id="MGKI01000004">
    <property type="protein sequence ID" value="OGN23121.1"/>
    <property type="molecule type" value="Genomic_DNA"/>
</dbReference>
<dbReference type="Gene3D" id="3.40.50.150">
    <property type="entry name" value="Vaccinia Virus protein VP39"/>
    <property type="match status" value="1"/>
</dbReference>
<dbReference type="AlphaFoldDB" id="A0A1F8GCV9"/>
<organism evidence="3 4">
    <name type="scientific">Candidatus Yanofskybacteria bacterium RIFCSPLOWO2_01_FULL_42_49</name>
    <dbReference type="NCBI Taxonomy" id="1802694"/>
    <lineage>
        <taxon>Bacteria</taxon>
        <taxon>Candidatus Yanofskyibacteriota</taxon>
    </lineage>
</organism>
<evidence type="ECO:0000259" key="2">
    <source>
        <dbReference type="Pfam" id="PF01728"/>
    </source>
</evidence>
<evidence type="ECO:0000256" key="1">
    <source>
        <dbReference type="ARBA" id="ARBA00022884"/>
    </source>
</evidence>
<feature type="domain" description="Ribosomal RNA methyltransferase FtsJ" evidence="2">
    <location>
        <begin position="3"/>
        <end position="181"/>
    </location>
</feature>
<keyword evidence="1" id="KW-0694">RNA-binding</keyword>
<dbReference type="InterPro" id="IPR047048">
    <property type="entry name" value="TlyA"/>
</dbReference>
<dbReference type="InterPro" id="IPR002877">
    <property type="entry name" value="RNA_MeTrfase_FtsJ_dom"/>
</dbReference>
<protein>
    <recommendedName>
        <fullName evidence="2">Ribosomal RNA methyltransferase FtsJ domain-containing protein</fullName>
    </recommendedName>
</protein>
<comment type="caution">
    <text evidence="3">The sequence shown here is derived from an EMBL/GenBank/DDBJ whole genome shotgun (WGS) entry which is preliminary data.</text>
</comment>
<evidence type="ECO:0000313" key="3">
    <source>
        <dbReference type="EMBL" id="OGN23121.1"/>
    </source>
</evidence>
<sequence length="188" mass="20993">MSYVSRAGEKLEYALKEFKINVANLICADFGSSTGGFVDCLLQNGAAKVYAVDTGYGVLDYKLRQNKRVVVMEKKNAMHVELPEKVDLITVDTGWTKLDKVVPNALENIKPEGYILALVKPHYESEPGMLRKGKLQEDFMPEVLSGVRSKLLETGVEVLKETESPLLGGKGKNKEYFFFLKKVNSELN</sequence>
<dbReference type="PANTHER" id="PTHR32319">
    <property type="entry name" value="BACTERIAL HEMOLYSIN-LIKE PROTEIN"/>
    <property type="match status" value="1"/>
</dbReference>
<dbReference type="GO" id="GO:0032259">
    <property type="term" value="P:methylation"/>
    <property type="evidence" value="ECO:0007669"/>
    <property type="project" value="InterPro"/>
</dbReference>
<name>A0A1F8GCV9_9BACT</name>
<gene>
    <name evidence="3" type="ORF">A2918_03730</name>
</gene>
<dbReference type="InterPro" id="IPR029063">
    <property type="entry name" value="SAM-dependent_MTases_sf"/>
</dbReference>
<evidence type="ECO:0000313" key="4">
    <source>
        <dbReference type="Proteomes" id="UP000178227"/>
    </source>
</evidence>
<dbReference type="STRING" id="1802694.A2918_03730"/>
<dbReference type="GO" id="GO:0003723">
    <property type="term" value="F:RNA binding"/>
    <property type="evidence" value="ECO:0007669"/>
    <property type="project" value="UniProtKB-KW"/>
</dbReference>
<dbReference type="SUPFAM" id="SSF53335">
    <property type="entry name" value="S-adenosyl-L-methionine-dependent methyltransferases"/>
    <property type="match status" value="1"/>
</dbReference>
<dbReference type="PANTHER" id="PTHR32319:SF0">
    <property type="entry name" value="BACTERIAL HEMOLYSIN-LIKE PROTEIN"/>
    <property type="match status" value="1"/>
</dbReference>
<reference evidence="3 4" key="1">
    <citation type="journal article" date="2016" name="Nat. Commun.">
        <title>Thousands of microbial genomes shed light on interconnected biogeochemical processes in an aquifer system.</title>
        <authorList>
            <person name="Anantharaman K."/>
            <person name="Brown C.T."/>
            <person name="Hug L.A."/>
            <person name="Sharon I."/>
            <person name="Castelle C.J."/>
            <person name="Probst A.J."/>
            <person name="Thomas B.C."/>
            <person name="Singh A."/>
            <person name="Wilkins M.J."/>
            <person name="Karaoz U."/>
            <person name="Brodie E.L."/>
            <person name="Williams K.H."/>
            <person name="Hubbard S.S."/>
            <person name="Banfield J.F."/>
        </authorList>
    </citation>
    <scope>NUCLEOTIDE SEQUENCE [LARGE SCALE GENOMIC DNA]</scope>
</reference>
<proteinExistence type="predicted"/>
<accession>A0A1F8GCV9</accession>
<dbReference type="GO" id="GO:0008168">
    <property type="term" value="F:methyltransferase activity"/>
    <property type="evidence" value="ECO:0007669"/>
    <property type="project" value="InterPro"/>
</dbReference>
<dbReference type="Proteomes" id="UP000178227">
    <property type="component" value="Unassembled WGS sequence"/>
</dbReference>